<name>A0A133XRD9_9ACTN</name>
<feature type="non-terminal residue" evidence="2">
    <location>
        <position position="1"/>
    </location>
</feature>
<comment type="caution">
    <text evidence="2">The sequence shown here is derived from an EMBL/GenBank/DDBJ whole genome shotgun (WGS) entry which is preliminary data.</text>
</comment>
<organism evidence="2 3">
    <name type="scientific">Atopobium deltae</name>
    <dbReference type="NCBI Taxonomy" id="1393034"/>
    <lineage>
        <taxon>Bacteria</taxon>
        <taxon>Bacillati</taxon>
        <taxon>Actinomycetota</taxon>
        <taxon>Coriobacteriia</taxon>
        <taxon>Coriobacteriales</taxon>
        <taxon>Atopobiaceae</taxon>
        <taxon>Atopobium</taxon>
    </lineage>
</organism>
<accession>A0A133XRD9</accession>
<dbReference type="Pfam" id="PF18819">
    <property type="entry name" value="MuF_C"/>
    <property type="match status" value="1"/>
</dbReference>
<sequence>FLNLEKSIKMIAMNLQRLSHEIDATLNHPERYSSILISPHTPEILQQVGLEDLPILMSQNHVRNCLYQKDFSNPHFHGLTKQHLLEIPSQLANPAIIMDSLTDNKSILVVTNLTDADLFPIVVVLRVNGSGTYESNCYDSNYLTSTYGRASFQNFFERAAYQDKILYINKKRTQALEQCAQLQLLRAYSSILEFDAIIKQSFSARQAYNFNSYIYKAFLLDNVDDKKLASYELIVGVDNNSHNFIVYNARKKDEPKLYEVPFSRIHDINNHVETSLNYQLVSPGKYYVQNSMEDFVNYCQNKLPSKLAISSNLKDILNQIWCVEHLGVSKYFPAITKTTLLQKFFEIKQAVLLAQDSPCADETIQNTQINPSMHTPAARYFPTNSNPDLSL</sequence>
<gene>
    <name evidence="2" type="ORF">HMPREF3192_01182</name>
</gene>
<protein>
    <recommendedName>
        <fullName evidence="1">Phage MuF C-terminal domain-containing protein</fullName>
    </recommendedName>
</protein>
<dbReference type="AlphaFoldDB" id="A0A133XRD9"/>
<dbReference type="RefSeq" id="WP_231723371.1">
    <property type="nucleotide sequence ID" value="NZ_KQ959513.1"/>
</dbReference>
<dbReference type="EMBL" id="LSCR01000035">
    <property type="protein sequence ID" value="KXB33513.1"/>
    <property type="molecule type" value="Genomic_DNA"/>
</dbReference>
<dbReference type="InterPro" id="IPR041131">
    <property type="entry name" value="MuF_C"/>
</dbReference>
<proteinExistence type="predicted"/>
<reference evidence="3" key="1">
    <citation type="submission" date="2016-01" db="EMBL/GenBank/DDBJ databases">
        <authorList>
            <person name="Mitreva M."/>
            <person name="Pepin K.H."/>
            <person name="Mihindukulasuriya K.A."/>
            <person name="Fulton R."/>
            <person name="Fronick C."/>
            <person name="O'Laughlin M."/>
            <person name="Miner T."/>
            <person name="Herter B."/>
            <person name="Rosa B.A."/>
            <person name="Cordes M."/>
            <person name="Tomlinson C."/>
            <person name="Wollam A."/>
            <person name="Palsikar V.B."/>
            <person name="Mardis E.R."/>
            <person name="Wilson R.K."/>
        </authorList>
    </citation>
    <scope>NUCLEOTIDE SEQUENCE [LARGE SCALE GENOMIC DNA]</scope>
    <source>
        <strain evidence="3">DNF00019</strain>
    </source>
</reference>
<dbReference type="PATRIC" id="fig|1393034.3.peg.1153"/>
<evidence type="ECO:0000259" key="1">
    <source>
        <dbReference type="Pfam" id="PF18819"/>
    </source>
</evidence>
<evidence type="ECO:0000313" key="3">
    <source>
        <dbReference type="Proteomes" id="UP000070675"/>
    </source>
</evidence>
<dbReference type="Proteomes" id="UP000070675">
    <property type="component" value="Unassembled WGS sequence"/>
</dbReference>
<keyword evidence="3" id="KW-1185">Reference proteome</keyword>
<feature type="domain" description="Phage MuF C-terminal" evidence="1">
    <location>
        <begin position="77"/>
        <end position="174"/>
    </location>
</feature>
<evidence type="ECO:0000313" key="2">
    <source>
        <dbReference type="EMBL" id="KXB33513.1"/>
    </source>
</evidence>